<name>A0A284VME6_9EURY</name>
<keyword evidence="2" id="KW-1185">Reference proteome</keyword>
<proteinExistence type="predicted"/>
<dbReference type="EMBL" id="FZMP01000091">
    <property type="protein sequence ID" value="SNQ60445.1"/>
    <property type="molecule type" value="Genomic_DNA"/>
</dbReference>
<evidence type="ECO:0000313" key="2">
    <source>
        <dbReference type="Proteomes" id="UP000218615"/>
    </source>
</evidence>
<reference evidence="2" key="1">
    <citation type="submission" date="2017-06" db="EMBL/GenBank/DDBJ databases">
        <authorList>
            <person name="Cremers G."/>
        </authorList>
    </citation>
    <scope>NUCLEOTIDE SEQUENCE [LARGE SCALE GENOMIC DNA]</scope>
</reference>
<organism evidence="1 2">
    <name type="scientific">Candidatus Methanoperedens nitratireducens</name>
    <dbReference type="NCBI Taxonomy" id="1392998"/>
    <lineage>
        <taxon>Archaea</taxon>
        <taxon>Methanobacteriati</taxon>
        <taxon>Methanobacteriota</taxon>
        <taxon>Stenosarchaea group</taxon>
        <taxon>Methanomicrobia</taxon>
        <taxon>Methanosarcinales</taxon>
        <taxon>ANME-2 cluster</taxon>
        <taxon>Candidatus Methanoperedentaceae</taxon>
        <taxon>Candidatus Methanoperedens</taxon>
    </lineage>
</organism>
<dbReference type="Proteomes" id="UP000218615">
    <property type="component" value="Unassembled WGS sequence"/>
</dbReference>
<dbReference type="AlphaFoldDB" id="A0A284VME6"/>
<accession>A0A284VME6</accession>
<evidence type="ECO:0000313" key="1">
    <source>
        <dbReference type="EMBL" id="SNQ60445.1"/>
    </source>
</evidence>
<protein>
    <submittedName>
        <fullName evidence="1">Uncharacterized protein</fullName>
    </submittedName>
</protein>
<gene>
    <name evidence="1" type="ORF">MNV_1800029</name>
</gene>
<sequence length="240" mass="27291">MITRSVCKITEEYEPDLLNRLSNYVSEPMMTEDDITLRSVVKLNPRISSDTTSYLSGRLYYQKLFSVKDFEINDDGDIDENDSNIRRTMIADFWIKQNPGIILFSNKISSENGSKIISQILFDSTESIKQMKFKIENIERDVQAGLLTGMWAYSFKDRNGNIQKGQLFGDGDVNQDTIFGLTAGAPRNFIGIKKELNDEDTKIKVTRSGSITFFVKDEDLATDVTLQEIIGDLLPYGYLD</sequence>